<evidence type="ECO:0000256" key="2">
    <source>
        <dbReference type="ARBA" id="ARBA00022801"/>
    </source>
</evidence>
<evidence type="ECO:0000259" key="6">
    <source>
        <dbReference type="PROSITE" id="PS51192"/>
    </source>
</evidence>
<evidence type="ECO:0000256" key="1">
    <source>
        <dbReference type="ARBA" id="ARBA00022741"/>
    </source>
</evidence>
<protein>
    <submittedName>
        <fullName evidence="8">DEAD/DEAH box helicase</fullName>
    </submittedName>
</protein>
<dbReference type="InterPro" id="IPR011545">
    <property type="entry name" value="DEAD/DEAH_box_helicase_dom"/>
</dbReference>
<dbReference type="SUPFAM" id="SSF52540">
    <property type="entry name" value="P-loop containing nucleoside triphosphate hydrolases"/>
    <property type="match status" value="1"/>
</dbReference>
<dbReference type="EMBL" id="JAQQWE010000011">
    <property type="protein sequence ID" value="KAK7936745.1"/>
    <property type="molecule type" value="Genomic_DNA"/>
</dbReference>
<dbReference type="GeneID" id="92084467"/>
<evidence type="ECO:0000313" key="8">
    <source>
        <dbReference type="EMBL" id="KAK7936745.1"/>
    </source>
</evidence>
<keyword evidence="4" id="KW-0067">ATP-binding</keyword>
<dbReference type="Proteomes" id="UP001391051">
    <property type="component" value="Unassembled WGS sequence"/>
</dbReference>
<name>A0ABR1PRT9_9PEZI</name>
<organism evidence="8 9">
    <name type="scientific">Apiospora aurea</name>
    <dbReference type="NCBI Taxonomy" id="335848"/>
    <lineage>
        <taxon>Eukaryota</taxon>
        <taxon>Fungi</taxon>
        <taxon>Dikarya</taxon>
        <taxon>Ascomycota</taxon>
        <taxon>Pezizomycotina</taxon>
        <taxon>Sordariomycetes</taxon>
        <taxon>Xylariomycetidae</taxon>
        <taxon>Amphisphaeriales</taxon>
        <taxon>Apiosporaceae</taxon>
        <taxon>Apiospora</taxon>
    </lineage>
</organism>
<keyword evidence="3 8" id="KW-0347">Helicase</keyword>
<accession>A0ABR1PRT9</accession>
<dbReference type="Pfam" id="PF26076">
    <property type="entry name" value="WHD_DDX60"/>
    <property type="match status" value="1"/>
</dbReference>
<feature type="compositionally biased region" description="Polar residues" evidence="5">
    <location>
        <begin position="1180"/>
        <end position="1190"/>
    </location>
</feature>
<evidence type="ECO:0000313" key="9">
    <source>
        <dbReference type="Proteomes" id="UP001391051"/>
    </source>
</evidence>
<dbReference type="SMART" id="SM00490">
    <property type="entry name" value="HELICc"/>
    <property type="match status" value="1"/>
</dbReference>
<dbReference type="SMART" id="SM00487">
    <property type="entry name" value="DEXDc"/>
    <property type="match status" value="1"/>
</dbReference>
<dbReference type="InterPro" id="IPR059032">
    <property type="entry name" value="WHD_DDX60"/>
</dbReference>
<dbReference type="InterPro" id="IPR052431">
    <property type="entry name" value="SKI2_subfamily_helicases"/>
</dbReference>
<reference evidence="8 9" key="1">
    <citation type="submission" date="2023-01" db="EMBL/GenBank/DDBJ databases">
        <title>Analysis of 21 Apiospora genomes using comparative genomics revels a genus with tremendous synthesis potential of carbohydrate active enzymes and secondary metabolites.</title>
        <authorList>
            <person name="Sorensen T."/>
        </authorList>
    </citation>
    <scope>NUCLEOTIDE SEQUENCE [LARGE SCALE GENOMIC DNA]</scope>
    <source>
        <strain evidence="8 9">CBS 24483</strain>
    </source>
</reference>
<proteinExistence type="predicted"/>
<keyword evidence="9" id="KW-1185">Reference proteome</keyword>
<feature type="domain" description="Helicase C-terminal" evidence="7">
    <location>
        <begin position="1207"/>
        <end position="1377"/>
    </location>
</feature>
<dbReference type="RefSeq" id="XP_066692494.1">
    <property type="nucleotide sequence ID" value="XM_066851405.1"/>
</dbReference>
<dbReference type="PANTHER" id="PTHR44533">
    <property type="entry name" value="DEAD/H RNA HELICASE, PUTATIVE-RELATED"/>
    <property type="match status" value="1"/>
</dbReference>
<dbReference type="GO" id="GO:0004386">
    <property type="term" value="F:helicase activity"/>
    <property type="evidence" value="ECO:0007669"/>
    <property type="project" value="UniProtKB-KW"/>
</dbReference>
<dbReference type="InterPro" id="IPR001650">
    <property type="entry name" value="Helicase_C-like"/>
</dbReference>
<dbReference type="InterPro" id="IPR014001">
    <property type="entry name" value="Helicase_ATP-bd"/>
</dbReference>
<feature type="region of interest" description="Disordered" evidence="5">
    <location>
        <begin position="1178"/>
        <end position="1202"/>
    </location>
</feature>
<evidence type="ECO:0000256" key="3">
    <source>
        <dbReference type="ARBA" id="ARBA00022806"/>
    </source>
</evidence>
<dbReference type="PANTHER" id="PTHR44533:SF4">
    <property type="entry name" value="DEAD_H RNA HELICASE, PUTATIVE-RELATED"/>
    <property type="match status" value="1"/>
</dbReference>
<dbReference type="PROSITE" id="PS51192">
    <property type="entry name" value="HELICASE_ATP_BIND_1"/>
    <property type="match status" value="1"/>
</dbReference>
<feature type="region of interest" description="Disordered" evidence="5">
    <location>
        <begin position="1086"/>
        <end position="1105"/>
    </location>
</feature>
<feature type="domain" description="Helicase ATP-binding" evidence="6">
    <location>
        <begin position="761"/>
        <end position="934"/>
    </location>
</feature>
<dbReference type="Pfam" id="PF00270">
    <property type="entry name" value="DEAD"/>
    <property type="match status" value="1"/>
</dbReference>
<evidence type="ECO:0000256" key="5">
    <source>
        <dbReference type="SAM" id="MobiDB-lite"/>
    </source>
</evidence>
<sequence length="1775" mass="199120">MDAAEMAVPLDSRASGDDDLVAAWFDSLSPLKVDIVGDFVGKELFAIVGEALLVHCILQEQVDFQGASIAHVMGYHQFPQSTDSREPVGFQVLHAVHAVELTLSRMKERGCNFHILWFDSYRDLCVPPMGSDEVASKYLLTRAILIKHFSLEQGPLSFQFMSTKCDKFEAHRKDNPLQFVMCSNGRVAGAGRSVSSVGCRMHLHQSLGYRMASLGYRVAFLDDIEIRSSKVFTSVVNPHRDLKPLGDEQALKRQEISMESDIVAAVPEINTGRELSTRETISIYSLGNILSSLPEVTGVAMEHAAVLLIQLTILRYREISRRALPELKLDLGTQHHDIMTKFYQTACITLENWDTNKWPSTKWDAFDFFDGRVFAHALQCSYTLDLSSQIYQEVQLLARVLYRLSGVDVSLYIHGQPRAHRQASVSAALQSSLCSRRLITSSAPDVATSGDQLGHVLPFSHPVLDQHLSNVVLVTRDEIEQPARVFSDLTHWHNHTKPIDPKHIPKAPDRWTLKRNQRHMANVIAYSASLTGASGKSINPEIIVVSKTTSSVAKEALNAGGKAKQKPKSGKDRALEAAAALKKEKIHLKNQNVNSFWKTRCIEFQKEGSLAKRYLAVGKFLSGLSPEQLNLVGSEVLLFLCSLLVEMQGSKGIPSLHRSNILGMLWSRLGELQRLPVTAAVAEQVAGLSQALQTPMSNLDSSLSKRGLPFPFSSKEVRLPDPKRARQFQLNFCGPFMDRSFDSSPDPRVPFQPDAWQKRVLDAIDQNKSLFVVAPTSAGKTFISFYAMKRVLQTNDDDVIVYVAPTKALVNQIAAEVQARFSKSYRHDGRGVWAIHTRDYRINNPQGCQILVTVPHILQVMLLSASNAKTPKSWARRVKRIIFDEVHCIGQSEDGIVWEQLLLLAPCPVIALSATVGNPLEFKEWLEGTQQAKGFELEMITHSSRYSDLRKFIYHGSDSEFSGFQPVDNLPLPGLDSSYGKSDNFTFIHPIGAMSGRNADTLNDLSLEPRDCLALWNCMNKHQTDKFFVDPSLDPTRFLPRVLKKSDVVKWDRALRDQLESWMNEPDSPFDKVRLELLGDRYKQISTVPTSEDEQSPGQNTTNDSSNQLNSVFFLIQDLRSCDALPAIIFNYDRVRCENILEAILIKLHSAEDEYRSGPVWVKKMADFQKWKRVQEKSKAIQNKTKQSKAASKGTDEAGNGATKHGLLREEIDYEPSHWTSFDPDAPIAEFTLADHTKISRDELEKSLRDLQWLKISTRLISALKRGVGVHHAGMNRRYRQIVEMLFRKGYLTVVIGTGTLALGINMPCKTVVFTGDSVFLTALNYHQGSGRAGRRGFDVLGNVVFHGLAPHRALEVMSAKLPDLRGQFPTSVTLILRLFQLLHGTENCKYATNAVHSLLTQTRLYLGGPKAQMSIYHHLRFSIDYLRRQQLISEKGVPLNFSGLIGHLYFTENAVFALHCLLKEGYFHQLCSDMSKSASRQKDVMEEIVLVLAHLFCRLPCDKYENQAWLRDIVRPSASVVLLPDLPESAARMLEKHNAETLRIFKNYVATYVSQHLAEVPDNRLPLTKLEVNPSFHPCSVADALPWLDEPKIRSPFASLSGLTDDFATIGELCGTVRDGVFLDDSGIPYIPVSPHETGGVPWNAYLYDFFKHGDYEALVRANGIRRGDVWFRLKDFSLILATITTSLANFINHADSDDAEAMLDVCDAGDNLEEFGAEEIPTGEWGELLEEQSEDAGEPERRTWAADGSLANVYRVFEMVRLEFDKKFVKVWT</sequence>
<comment type="caution">
    <text evidence="8">The sequence shown here is derived from an EMBL/GenBank/DDBJ whole genome shotgun (WGS) entry which is preliminary data.</text>
</comment>
<dbReference type="PROSITE" id="PS51194">
    <property type="entry name" value="HELICASE_CTER"/>
    <property type="match status" value="1"/>
</dbReference>
<dbReference type="Gene3D" id="3.40.50.300">
    <property type="entry name" value="P-loop containing nucleotide triphosphate hydrolases"/>
    <property type="match status" value="2"/>
</dbReference>
<evidence type="ECO:0000256" key="4">
    <source>
        <dbReference type="ARBA" id="ARBA00022840"/>
    </source>
</evidence>
<gene>
    <name evidence="8" type="ORF">PG986_015183</name>
</gene>
<evidence type="ECO:0000259" key="7">
    <source>
        <dbReference type="PROSITE" id="PS51194"/>
    </source>
</evidence>
<keyword evidence="2" id="KW-0378">Hydrolase</keyword>
<dbReference type="InterPro" id="IPR027417">
    <property type="entry name" value="P-loop_NTPase"/>
</dbReference>
<dbReference type="Pfam" id="PF00271">
    <property type="entry name" value="Helicase_C"/>
    <property type="match status" value="1"/>
</dbReference>
<keyword evidence="1" id="KW-0547">Nucleotide-binding</keyword>
<dbReference type="CDD" id="cd18025">
    <property type="entry name" value="DEXHc_DDX60"/>
    <property type="match status" value="1"/>
</dbReference>